<dbReference type="AlphaFoldDB" id="M7NNN7"/>
<dbReference type="GO" id="GO:0032299">
    <property type="term" value="C:ribonuclease H2 complex"/>
    <property type="evidence" value="ECO:0007669"/>
    <property type="project" value="InterPro"/>
</dbReference>
<accession>M7NNN7</accession>
<name>M7NNN7_PNEMU</name>
<sequence>MNQEIVRIILDKNTSKSSHQSTPSYQTSFDCKVHLLPCQIQWDGPANVSKYFHVRSTPDNSTYYATFRGRGLEGNSFILPSTYEGAIYNTDSPISQMFEQLNDNCSTNNIDLNETIVPTKKWHQIGTFSAFNIWKQIPHYDTEFGTSIRTLKEWINLADIIHSVTEIEDDTG</sequence>
<dbReference type="HOGENOM" id="CLU_1555911_0_0_1"/>
<keyword evidence="2" id="KW-1185">Reference proteome</keyword>
<dbReference type="CDD" id="cd09271">
    <property type="entry name" value="RNase_H2-C"/>
    <property type="match status" value="1"/>
</dbReference>
<dbReference type="GO" id="GO:0006401">
    <property type="term" value="P:RNA catabolic process"/>
    <property type="evidence" value="ECO:0007669"/>
    <property type="project" value="InterPro"/>
</dbReference>
<evidence type="ECO:0000313" key="1">
    <source>
        <dbReference type="EMBL" id="EMR08736.1"/>
    </source>
</evidence>
<dbReference type="VEuPathDB" id="FungiDB:PNEG_02911"/>
<comment type="caution">
    <text evidence="1">The sequence shown here is derived from an EMBL/GenBank/DDBJ whole genome shotgun (WGS) entry which is preliminary data.</text>
</comment>
<protein>
    <submittedName>
        <fullName evidence="1">Uncharacterized protein</fullName>
    </submittedName>
</protein>
<dbReference type="STRING" id="1069680.M7NNN7"/>
<dbReference type="Pfam" id="PF08615">
    <property type="entry name" value="RNase_H2_suC"/>
    <property type="match status" value="1"/>
</dbReference>
<dbReference type="RefSeq" id="XP_007874951.1">
    <property type="nucleotide sequence ID" value="XM_007876760.1"/>
</dbReference>
<dbReference type="InterPro" id="IPR013924">
    <property type="entry name" value="RNase_H2_suC"/>
</dbReference>
<reference evidence="2" key="1">
    <citation type="journal article" date="2016" name="Nat. Commun.">
        <title>Genome analysis of three Pneumocystis species reveals adaptation mechanisms to life exclusively in mammalian hosts.</title>
        <authorList>
            <person name="Ma L."/>
            <person name="Chen Z."/>
            <person name="Huang D.W."/>
            <person name="Kutty G."/>
            <person name="Ishihara M."/>
            <person name="Wang H."/>
            <person name="Abouelleil A."/>
            <person name="Bishop L."/>
            <person name="Davey E."/>
            <person name="Deng R."/>
            <person name="Deng X."/>
            <person name="Fan L."/>
            <person name="Fantoni G."/>
            <person name="Fitzgerald M."/>
            <person name="Gogineni E."/>
            <person name="Goldberg J.M."/>
            <person name="Handley G."/>
            <person name="Hu X."/>
            <person name="Huber C."/>
            <person name="Jiao X."/>
            <person name="Jones K."/>
            <person name="Levin J.Z."/>
            <person name="Liu Y."/>
            <person name="Macdonald P."/>
            <person name="Melnikov A."/>
            <person name="Raley C."/>
            <person name="Sassi M."/>
            <person name="Sherman B.T."/>
            <person name="Song X."/>
            <person name="Sykes S."/>
            <person name="Tran B."/>
            <person name="Walsh L."/>
            <person name="Xia Y."/>
            <person name="Yang J."/>
            <person name="Young S."/>
            <person name="Zeng Q."/>
            <person name="Zheng X."/>
            <person name="Stephens R."/>
            <person name="Nusbaum C."/>
            <person name="Birren B.W."/>
            <person name="Azadi P."/>
            <person name="Lempicki R.A."/>
            <person name="Cuomo C.A."/>
            <person name="Kovacs J.A."/>
        </authorList>
    </citation>
    <scope>NUCLEOTIDE SEQUENCE [LARGE SCALE GENOMIC DNA]</scope>
    <source>
        <strain evidence="2">B123</strain>
    </source>
</reference>
<dbReference type="PANTHER" id="PTHR47204">
    <property type="entry name" value="OS02G0168900 PROTEIN"/>
    <property type="match status" value="1"/>
</dbReference>
<dbReference type="EMBL" id="AFWA02000014">
    <property type="protein sequence ID" value="EMR08736.1"/>
    <property type="molecule type" value="Genomic_DNA"/>
</dbReference>
<dbReference type="Gene3D" id="2.40.128.680">
    <property type="match status" value="1"/>
</dbReference>
<dbReference type="OrthoDB" id="6222486at2759"/>
<organism evidence="1 2">
    <name type="scientific">Pneumocystis murina (strain B123)</name>
    <name type="common">Mouse pneumocystis pneumonia agent</name>
    <name type="synonym">Pneumocystis carinii f. sp. muris</name>
    <dbReference type="NCBI Taxonomy" id="1069680"/>
    <lineage>
        <taxon>Eukaryota</taxon>
        <taxon>Fungi</taxon>
        <taxon>Dikarya</taxon>
        <taxon>Ascomycota</taxon>
        <taxon>Taphrinomycotina</taxon>
        <taxon>Pneumocystomycetes</taxon>
        <taxon>Pneumocystaceae</taxon>
        <taxon>Pneumocystis</taxon>
    </lineage>
</organism>
<gene>
    <name evidence="1" type="ORF">PNEG_02911</name>
</gene>
<dbReference type="eggNOG" id="ENOG502SBKV">
    <property type="taxonomic scope" value="Eukaryota"/>
</dbReference>
<dbReference type="GeneID" id="19896598"/>
<evidence type="ECO:0000313" key="2">
    <source>
        <dbReference type="Proteomes" id="UP000011958"/>
    </source>
</evidence>
<dbReference type="Proteomes" id="UP000011958">
    <property type="component" value="Unassembled WGS sequence"/>
</dbReference>
<dbReference type="PANTHER" id="PTHR47204:SF1">
    <property type="entry name" value="RIBONUCLEASE H2 SUBUNIT C"/>
    <property type="match status" value="1"/>
</dbReference>
<proteinExistence type="predicted"/>